<evidence type="ECO:0000259" key="6">
    <source>
        <dbReference type="Pfam" id="PF10392"/>
    </source>
</evidence>
<dbReference type="InterPro" id="IPR048485">
    <property type="entry name" value="COG5_helical"/>
</dbReference>
<comment type="subcellular location">
    <subcellularLocation>
        <location evidence="1">Golgi apparatus membrane</location>
        <topology evidence="1">Peripheral membrane protein</topology>
    </subcellularLocation>
</comment>
<dbReference type="AlphaFoldDB" id="A0AAV9I7A2"/>
<dbReference type="InterPro" id="IPR049176">
    <property type="entry name" value="COG5_N"/>
</dbReference>
<evidence type="ECO:0000256" key="5">
    <source>
        <dbReference type="SAM" id="Coils"/>
    </source>
</evidence>
<evidence type="ECO:0000256" key="1">
    <source>
        <dbReference type="ARBA" id="ARBA00004395"/>
    </source>
</evidence>
<sequence length="879" mass="100744">MAQVEEAASPNSGLNNAELEEFAQESFSPVVFVGNVVSNRDIRQAIVRVKSASEQLKKEVERELNKNQDILISKIKNLGESESNISDVTVVSKDLLGEVERIEQLVGLPVSQARESISRIEFIYKCLGILRDLISLERYVSHLKRVCPDAPDAANTPSSGYFSSENGNISTAEEGIYDLCETAKSAQKLLESSLLSNIYIAQQQSIYVNNCLNFLDSSIRKNLLPLMEARSQVDVGNLLLGAYYLDTLQGILDSVVQELVSKVSQKIRDIFLLEQRDYSRADTISKETVWQKLLTLKESVLDGHRSVLLLEGILWRKYPWDSHKPLAAFVKSQHLVQVTDEKHSDDMSRHFLMKKFHLAIRDALKSHVEATATSTSGSSRSKLFDMLVDMYPSIWQLLRDMENSLREQLSEEDLYDSFISLALSSSDAELWSFNYANLDLVSTFYPCEAHYFAKSFSRLSYPLQQLFDNTEHSFDEDAVGGFIKLIEAEFLSNLELVESPSLFVKNLESIIDMFVAKAEQAMNSLIGQEWNPSQTIFMDKLSNLRCFYNGILLFEENLKRLPAILDRKMKHMRKINVKNKFPSRRLDEKEATEGVSGWLNPDIQSARESLSSLSCIFIDEVFEKGFDCVRHLILILHNSDGLKPSSVSFMSVGKESSFLASNKDEFENVSKTVQGLVRFLELYNSSFFMLLRNYQLLKGKMEYFISRLVLYYLRNVSVLHPITEQVKYQLLSDFATLEGFLSSLYPTWMVGYQSVYDCLRSFRVLLFSETEEILQHSEDSSAKDCLSNIYPSIVLHHLLSRWNIPKLFLFEQPDWTLKSYLYFWETHSERKVCEMAMEHLQAILPELTNKYSEADVRTLKEVPVFISEMLEKYESLKLS</sequence>
<dbReference type="EMBL" id="JANCYU010000014">
    <property type="protein sequence ID" value="KAK4523410.1"/>
    <property type="molecule type" value="Genomic_DNA"/>
</dbReference>
<accession>A0AAV9I7A2</accession>
<dbReference type="GO" id="GO:0017119">
    <property type="term" value="C:Golgi transport complex"/>
    <property type="evidence" value="ECO:0007669"/>
    <property type="project" value="InterPro"/>
</dbReference>
<dbReference type="GO" id="GO:0000139">
    <property type="term" value="C:Golgi membrane"/>
    <property type="evidence" value="ECO:0007669"/>
    <property type="project" value="UniProtKB-SubCell"/>
</dbReference>
<feature type="domain" description="Conserved oligomeric Golgi complex subunit 5 helical" evidence="7">
    <location>
        <begin position="214"/>
        <end position="400"/>
    </location>
</feature>
<evidence type="ECO:0000259" key="7">
    <source>
        <dbReference type="Pfam" id="PF20649"/>
    </source>
</evidence>
<dbReference type="PANTHER" id="PTHR13228">
    <property type="entry name" value="CONSERVED OLIGOMERIC GOLGI COMPLEX COMPONENT 5"/>
    <property type="match status" value="1"/>
</dbReference>
<reference evidence="8 9" key="1">
    <citation type="submission" date="2022-07" db="EMBL/GenBank/DDBJ databases">
        <title>Genome-wide signatures of adaptation to extreme environments.</title>
        <authorList>
            <person name="Cho C.H."/>
            <person name="Yoon H.S."/>
        </authorList>
    </citation>
    <scope>NUCLEOTIDE SEQUENCE [LARGE SCALE GENOMIC DNA]</scope>
    <source>
        <strain evidence="8 9">108.79 E11</strain>
    </source>
</reference>
<dbReference type="PANTHER" id="PTHR13228:SF3">
    <property type="entry name" value="CONSERVED OLIGOMERIC GOLGI COMPLEX SUBUNIT 5"/>
    <property type="match status" value="1"/>
</dbReference>
<evidence type="ECO:0000313" key="9">
    <source>
        <dbReference type="Proteomes" id="UP001300502"/>
    </source>
</evidence>
<name>A0AAV9I7A2_9RHOD</name>
<dbReference type="InterPro" id="IPR019465">
    <property type="entry name" value="Cog5"/>
</dbReference>
<dbReference type="GO" id="GO:0006891">
    <property type="term" value="P:intra-Golgi vesicle-mediated transport"/>
    <property type="evidence" value="ECO:0007669"/>
    <property type="project" value="InterPro"/>
</dbReference>
<evidence type="ECO:0000313" key="8">
    <source>
        <dbReference type="EMBL" id="KAK4523410.1"/>
    </source>
</evidence>
<dbReference type="Pfam" id="PF20649">
    <property type="entry name" value="COG5_C"/>
    <property type="match status" value="1"/>
</dbReference>
<keyword evidence="9" id="KW-1185">Reference proteome</keyword>
<organism evidence="8 9">
    <name type="scientific">Galdieria yellowstonensis</name>
    <dbReference type="NCBI Taxonomy" id="3028027"/>
    <lineage>
        <taxon>Eukaryota</taxon>
        <taxon>Rhodophyta</taxon>
        <taxon>Bangiophyceae</taxon>
        <taxon>Galdieriales</taxon>
        <taxon>Galdieriaceae</taxon>
        <taxon>Galdieria</taxon>
    </lineage>
</organism>
<dbReference type="Pfam" id="PF10392">
    <property type="entry name" value="COG5_N"/>
    <property type="match status" value="1"/>
</dbReference>
<gene>
    <name evidence="8" type="ORF">GAYE_PCTG52G1305</name>
</gene>
<keyword evidence="4" id="KW-0472">Membrane</keyword>
<proteinExistence type="predicted"/>
<feature type="coiled-coil region" evidence="5">
    <location>
        <begin position="39"/>
        <end position="66"/>
    </location>
</feature>
<evidence type="ECO:0000256" key="4">
    <source>
        <dbReference type="ARBA" id="ARBA00023136"/>
    </source>
</evidence>
<dbReference type="Proteomes" id="UP001300502">
    <property type="component" value="Unassembled WGS sequence"/>
</dbReference>
<keyword evidence="3" id="KW-0333">Golgi apparatus</keyword>
<comment type="caution">
    <text evidence="8">The sequence shown here is derived from an EMBL/GenBank/DDBJ whole genome shotgun (WGS) entry which is preliminary data.</text>
</comment>
<feature type="domain" description="Conserved oligomeric Golgi complex subunit 5 N-terminal" evidence="6">
    <location>
        <begin position="20"/>
        <end position="134"/>
    </location>
</feature>
<protein>
    <recommendedName>
        <fullName evidence="2">Conserved oligomeric Golgi complex subunit 5</fullName>
    </recommendedName>
</protein>
<evidence type="ECO:0000256" key="2">
    <source>
        <dbReference type="ARBA" id="ARBA00020974"/>
    </source>
</evidence>
<evidence type="ECO:0000256" key="3">
    <source>
        <dbReference type="ARBA" id="ARBA00023034"/>
    </source>
</evidence>
<keyword evidence="5" id="KW-0175">Coiled coil</keyword>